<keyword evidence="3" id="KW-0645">Protease</keyword>
<dbReference type="RefSeq" id="WP_203800626.1">
    <property type="nucleotide sequence ID" value="NZ_BAAAQE010000034.1"/>
</dbReference>
<feature type="transmembrane region" description="Helical" evidence="1">
    <location>
        <begin position="138"/>
        <end position="157"/>
    </location>
</feature>
<dbReference type="InterPro" id="IPR003675">
    <property type="entry name" value="Rce1/LyrA-like_dom"/>
</dbReference>
<keyword evidence="1" id="KW-0472">Membrane</keyword>
<feature type="domain" description="CAAX prenyl protease 2/Lysostaphin resistance protein A-like" evidence="2">
    <location>
        <begin position="108"/>
        <end position="198"/>
    </location>
</feature>
<feature type="transmembrane region" description="Helical" evidence="1">
    <location>
        <begin position="7"/>
        <end position="26"/>
    </location>
</feature>
<reference evidence="3 4" key="1">
    <citation type="submission" date="2021-01" db="EMBL/GenBank/DDBJ databases">
        <title>Whole genome shotgun sequence of Actinoplanes couchii NBRC 106145.</title>
        <authorList>
            <person name="Komaki H."/>
            <person name="Tamura T."/>
        </authorList>
    </citation>
    <scope>NUCLEOTIDE SEQUENCE [LARGE SCALE GENOMIC DNA]</scope>
    <source>
        <strain evidence="3 4">NBRC 106145</strain>
    </source>
</reference>
<sequence>MTSIRPFLLLPLFLILDIAMVSLIGAMSGSAILSLAAGFLGAVATILLYGWASRRLEGRNPDDVPKKGRWGALARGTLGGIGLFTTTVLLIAIFGGFGIDGWGSFGGMLSVFGLMMAVATVEEVLFRGLLFRMVEDRRGTWFAMAVSAAVFGLLHLVNDPTAIGGALAIIAAGLMVAAAYVATRALWVPIGLHLGWNFAEGGLFGVEVSGSGDGAPGLLNGVFDGPAILTGGAFGPEASIFAVLVNLAAFWWFLRLARRRGNLRTRPAAEPTTIG</sequence>
<evidence type="ECO:0000259" key="2">
    <source>
        <dbReference type="Pfam" id="PF02517"/>
    </source>
</evidence>
<keyword evidence="4" id="KW-1185">Reference proteome</keyword>
<dbReference type="Proteomes" id="UP000612282">
    <property type="component" value="Unassembled WGS sequence"/>
</dbReference>
<feature type="transmembrane region" description="Helical" evidence="1">
    <location>
        <begin position="232"/>
        <end position="254"/>
    </location>
</feature>
<organism evidence="3 4">
    <name type="scientific">Actinoplanes couchii</name>
    <dbReference type="NCBI Taxonomy" id="403638"/>
    <lineage>
        <taxon>Bacteria</taxon>
        <taxon>Bacillati</taxon>
        <taxon>Actinomycetota</taxon>
        <taxon>Actinomycetes</taxon>
        <taxon>Micromonosporales</taxon>
        <taxon>Micromonosporaceae</taxon>
        <taxon>Actinoplanes</taxon>
    </lineage>
</organism>
<dbReference type="PANTHER" id="PTHR39430:SF1">
    <property type="entry name" value="PROTEASE"/>
    <property type="match status" value="1"/>
</dbReference>
<feature type="transmembrane region" description="Helical" evidence="1">
    <location>
        <begin position="105"/>
        <end position="126"/>
    </location>
</feature>
<evidence type="ECO:0000313" key="4">
    <source>
        <dbReference type="Proteomes" id="UP000612282"/>
    </source>
</evidence>
<dbReference type="EMBL" id="BOMG01000074">
    <property type="protein sequence ID" value="GID57598.1"/>
    <property type="molecule type" value="Genomic_DNA"/>
</dbReference>
<accession>A0ABQ3XGH4</accession>
<name>A0ABQ3XGH4_9ACTN</name>
<keyword evidence="1" id="KW-1133">Transmembrane helix</keyword>
<feature type="transmembrane region" description="Helical" evidence="1">
    <location>
        <begin position="73"/>
        <end position="99"/>
    </location>
</feature>
<dbReference type="GO" id="GO:0008233">
    <property type="term" value="F:peptidase activity"/>
    <property type="evidence" value="ECO:0007669"/>
    <property type="project" value="UniProtKB-KW"/>
</dbReference>
<dbReference type="PANTHER" id="PTHR39430">
    <property type="entry name" value="MEMBRANE-ASSOCIATED PROTEASE-RELATED"/>
    <property type="match status" value="1"/>
</dbReference>
<feature type="transmembrane region" description="Helical" evidence="1">
    <location>
        <begin position="163"/>
        <end position="182"/>
    </location>
</feature>
<feature type="transmembrane region" description="Helical" evidence="1">
    <location>
        <begin position="32"/>
        <end position="52"/>
    </location>
</feature>
<proteinExistence type="predicted"/>
<keyword evidence="3" id="KW-0378">Hydrolase</keyword>
<gene>
    <name evidence="3" type="ORF">Aco03nite_060020</name>
</gene>
<feature type="transmembrane region" description="Helical" evidence="1">
    <location>
        <begin position="194"/>
        <end position="212"/>
    </location>
</feature>
<evidence type="ECO:0000256" key="1">
    <source>
        <dbReference type="SAM" id="Phobius"/>
    </source>
</evidence>
<dbReference type="GO" id="GO:0006508">
    <property type="term" value="P:proteolysis"/>
    <property type="evidence" value="ECO:0007669"/>
    <property type="project" value="UniProtKB-KW"/>
</dbReference>
<keyword evidence="1" id="KW-0812">Transmembrane</keyword>
<evidence type="ECO:0000313" key="3">
    <source>
        <dbReference type="EMBL" id="GID57598.1"/>
    </source>
</evidence>
<dbReference type="Pfam" id="PF02517">
    <property type="entry name" value="Rce1-like"/>
    <property type="match status" value="1"/>
</dbReference>
<comment type="caution">
    <text evidence="3">The sequence shown here is derived from an EMBL/GenBank/DDBJ whole genome shotgun (WGS) entry which is preliminary data.</text>
</comment>
<protein>
    <submittedName>
        <fullName evidence="3">CAAX amino protease</fullName>
    </submittedName>
</protein>